<feature type="domain" description="UvrD-like helicase C-terminal" evidence="18">
    <location>
        <begin position="470"/>
        <end position="736"/>
    </location>
</feature>
<evidence type="ECO:0000313" key="20">
    <source>
        <dbReference type="Proteomes" id="UP000068447"/>
    </source>
</evidence>
<evidence type="ECO:0000256" key="3">
    <source>
        <dbReference type="ARBA" id="ARBA00022741"/>
    </source>
</evidence>
<feature type="region of interest" description="DNA-binding and helicase activity, interacts with RecC" evidence="15">
    <location>
        <begin position="1"/>
        <end position="866"/>
    </location>
</feature>
<comment type="catalytic activity">
    <reaction evidence="15">
        <text>Exonucleolytic cleavage (in the presence of ATP) in either 5'- to 3'- or 3'- to 5'-direction to yield 5'-phosphooligonucleotides.</text>
        <dbReference type="EC" id="3.1.11.5"/>
    </reaction>
</comment>
<dbReference type="Pfam" id="PF12705">
    <property type="entry name" value="PDDEXK_1"/>
    <property type="match status" value="1"/>
</dbReference>
<feature type="binding site" evidence="15">
    <location>
        <position position="946"/>
    </location>
    <ligand>
        <name>Mg(2+)</name>
        <dbReference type="ChEBI" id="CHEBI:18420"/>
    </ligand>
</feature>
<evidence type="ECO:0000256" key="6">
    <source>
        <dbReference type="ARBA" id="ARBA00022806"/>
    </source>
</evidence>
<dbReference type="InterPro" id="IPR014016">
    <property type="entry name" value="UvrD-like_ATP-bd"/>
</dbReference>
<evidence type="ECO:0000256" key="12">
    <source>
        <dbReference type="ARBA" id="ARBA00023235"/>
    </source>
</evidence>
<dbReference type="Gene3D" id="3.40.50.300">
    <property type="entry name" value="P-loop containing nucleotide triphosphate hydrolases"/>
    <property type="match status" value="2"/>
</dbReference>
<dbReference type="InterPro" id="IPR027417">
    <property type="entry name" value="P-loop_NTPase"/>
</dbReference>
<dbReference type="InterPro" id="IPR014017">
    <property type="entry name" value="DNA_helicase_UvrD-like_C"/>
</dbReference>
<dbReference type="NCBIfam" id="TIGR00609">
    <property type="entry name" value="recB"/>
    <property type="match status" value="1"/>
</dbReference>
<evidence type="ECO:0000256" key="2">
    <source>
        <dbReference type="ARBA" id="ARBA00022723"/>
    </source>
</evidence>
<keyword evidence="1 15" id="KW-0540">Nuclease</keyword>
<evidence type="ECO:0000256" key="9">
    <source>
        <dbReference type="ARBA" id="ARBA00022842"/>
    </source>
</evidence>
<dbReference type="HAMAP" id="MF_01485">
    <property type="entry name" value="RecB"/>
    <property type="match status" value="1"/>
</dbReference>
<dbReference type="RefSeq" id="WP_062480461.1">
    <property type="nucleotide sequence ID" value="NZ_CP013650.1"/>
</dbReference>
<dbReference type="InterPro" id="IPR004586">
    <property type="entry name" value="RecB"/>
</dbReference>
<dbReference type="Proteomes" id="UP000068447">
    <property type="component" value="Chromosome"/>
</dbReference>
<sequence>MKPLDLPGFPLSGQSLIEASAGTGKTFTIVHLYLRLLIGHQCTPLKVDQILVVTFTNAATAELKHRIRSLIHRCSVDFYAGKSDDSLIQRLIDEVEDPQQAFQRLQLASRQMDEAAIFTIHSFCQRALVQHAFESGERYQQELILDESEHLNLAVKDFWRSEIASLQAPLLELVLSFWGEPVALQKKLRPLLSQSVQVQEPDEDPQQLFCRYRQCLQQTRDWWLQEQVAEQLLQAGLKKNTLLGKGEVIYRLDDFFRSEEVFFSGHKDGWQVLFPHKVQGAAAKTSKDLSHLNFGPFELLHKLEGELRQALQVSLSLKALAEVRQRLSNNKDQANQLSPDDLLSHLQRALGSRQGADLATAIRNQYPAALIDEFQDTDATQFGIFSTLYPPQGQHCLIMIGDPKQAIYAFRGADIFTYIQAKRLVDEQRRFTLDTNWRSRHELVEGVNHLFEQSRDGFLFNRDIPFMPVKAADKQARLLVQGQPRAGICFNYLATEDPKALSAVQSPLVQDCVNQIAGLLQMAEQGEAVIQAKDQQRPLQPGDCAILVRDKIEADMIRTGLRQANIDSVFLVRRSVFSTQMARDLYILLKAIHNPADERLVKAAMLTEMVGLDAAQFEQWLLDELRWQDLLWQFFHWQKLWQRQGIASALAQMLDNLEIQVSLMRRFEDGMRRLTDLRHLLELLQQQEQQHRGESQLLRWYHQSLLEPDDNHEAQQLRLETDDKLVQIVTMHASKGLEYPLVFIPFACKYSATKEALYHDDENQLRVDFTNADSALERAAYERLAEDIRLFYVALTRAEHYCSLGVWHPNTGGNTKASGLLQTALGNLVIGGTENLHSTILADKLEALADGVNIQYRLIEPTPPISLNRQAQQQEQQLSCAVPGNSHHQRWRLTSYSAISQQQDKLPAPGYDEAPITVMPPLPEIHSEQDDRFSFPRGARPGSFLHDVLEHALQPDSPPLAELVEAQAMRYGIESRWWPVVTSWLSDAMQTPFVEAGLCLNNLEQLLAEMEFHLPVNQIKASAFNAVLNRYRSDLNAHYDFETLNGALKGYVDLIFMYQGKVYVADYKSNHLGDSFADYSQEAMAQAMQEHDYELQAILYSLALHRWLQSRLQDYDYDRHVGGACYLFLRGMTAEQKNSGCYFTRPQKALIMALDKLFSGISRDDNQMEQLELC</sequence>
<dbReference type="SUPFAM" id="SSF52980">
    <property type="entry name" value="Restriction endonuclease-like"/>
    <property type="match status" value="1"/>
</dbReference>
<dbReference type="GO" id="GO:0005829">
    <property type="term" value="C:cytosol"/>
    <property type="evidence" value="ECO:0007669"/>
    <property type="project" value="TreeGrafter"/>
</dbReference>
<keyword evidence="3 15" id="KW-0547">Nucleotide-binding</keyword>
<keyword evidence="20" id="KW-1185">Reference proteome</keyword>
<evidence type="ECO:0000259" key="18">
    <source>
        <dbReference type="PROSITE" id="PS51217"/>
    </source>
</evidence>
<feature type="binding site" evidence="16">
    <location>
        <begin position="19"/>
        <end position="26"/>
    </location>
    <ligand>
        <name>ATP</name>
        <dbReference type="ChEBI" id="CHEBI:30616"/>
    </ligand>
</feature>
<feature type="region of interest" description="Nuclease activity, interacts with RecD and RecA" evidence="15">
    <location>
        <begin position="890"/>
        <end position="1174"/>
    </location>
</feature>
<dbReference type="SUPFAM" id="SSF52540">
    <property type="entry name" value="P-loop containing nucleoside triphosphate hydrolases"/>
    <property type="match status" value="1"/>
</dbReference>
<dbReference type="Pfam" id="PF00580">
    <property type="entry name" value="UvrD-helicase"/>
    <property type="match status" value="1"/>
</dbReference>
<keyword evidence="2 15" id="KW-0479">Metal-binding</keyword>
<dbReference type="Pfam" id="PF13361">
    <property type="entry name" value="UvrD_C"/>
    <property type="match status" value="1"/>
</dbReference>
<keyword evidence="7 15" id="KW-0269">Exonuclease</keyword>
<dbReference type="InterPro" id="IPR011604">
    <property type="entry name" value="PDDEXK-like_dom_sf"/>
</dbReference>
<dbReference type="GO" id="GO:0043138">
    <property type="term" value="F:3'-5' DNA helicase activity"/>
    <property type="evidence" value="ECO:0007669"/>
    <property type="project" value="UniProtKB-UniRule"/>
</dbReference>
<evidence type="ECO:0000256" key="13">
    <source>
        <dbReference type="ARBA" id="ARBA00034617"/>
    </source>
</evidence>
<organism evidence="19 20">
    <name type="scientific">Lacimicrobium alkaliphilum</name>
    <dbReference type="NCBI Taxonomy" id="1526571"/>
    <lineage>
        <taxon>Bacteria</taxon>
        <taxon>Pseudomonadati</taxon>
        <taxon>Pseudomonadota</taxon>
        <taxon>Gammaproteobacteria</taxon>
        <taxon>Alteromonadales</taxon>
        <taxon>Alteromonadaceae</taxon>
        <taxon>Lacimicrobium</taxon>
    </lineage>
</organism>
<dbReference type="InterPro" id="IPR000212">
    <property type="entry name" value="DNA_helicase_UvrD/REP"/>
</dbReference>
<dbReference type="PANTHER" id="PTHR11070">
    <property type="entry name" value="UVRD / RECB / PCRA DNA HELICASE FAMILY MEMBER"/>
    <property type="match status" value="1"/>
</dbReference>
<accession>A0A0U2RND5</accession>
<dbReference type="GO" id="GO:0000724">
    <property type="term" value="P:double-strand break repair via homologous recombination"/>
    <property type="evidence" value="ECO:0007669"/>
    <property type="project" value="UniProtKB-UniRule"/>
</dbReference>
<dbReference type="GO" id="GO:0016887">
    <property type="term" value="F:ATP hydrolysis activity"/>
    <property type="evidence" value="ECO:0007669"/>
    <property type="project" value="RHEA"/>
</dbReference>
<dbReference type="EC" id="5.6.2.4" evidence="15"/>
<comment type="domain">
    <text evidence="15">The N-terminal DNA-binding domain is a ssDNA-dependent ATPase and has ATP-dependent 3'-5' helicase function. This domain interacts with RecC.</text>
</comment>
<evidence type="ECO:0000256" key="8">
    <source>
        <dbReference type="ARBA" id="ARBA00022840"/>
    </source>
</evidence>
<dbReference type="Gene3D" id="1.10.3170.10">
    <property type="entry name" value="Recbcd, chain B, domain 2"/>
    <property type="match status" value="1"/>
</dbReference>
<dbReference type="EMBL" id="CP013650">
    <property type="protein sequence ID" value="ALS98842.1"/>
    <property type="molecule type" value="Genomic_DNA"/>
</dbReference>
<evidence type="ECO:0000256" key="7">
    <source>
        <dbReference type="ARBA" id="ARBA00022839"/>
    </source>
</evidence>
<comment type="cofactor">
    <cofactor evidence="15">
        <name>Mg(2+)</name>
        <dbReference type="ChEBI" id="CHEBI:18420"/>
    </cofactor>
    <text evidence="15">Binds 1 Mg(2+) ion per subunit.</text>
</comment>
<feature type="active site" description="For nuclease activity" evidence="15">
    <location>
        <position position="1066"/>
    </location>
</feature>
<dbReference type="KEGG" id="lal:AT746_11550"/>
<comment type="function">
    <text evidence="15">A helicase/nuclease that prepares dsDNA breaks (DSB) for recombinational DNA repair. Binds to DSBs and unwinds DNA via a highly rapid and processive ATP-dependent bidirectional helicase activity. Unwinds dsDNA until it encounters a Chi (crossover hotspot instigator) sequence from the 3' direction. Cuts ssDNA a few nucleotides 3' to the Chi site. The properties and activities of the enzyme are changed at Chi. The Chi-altered holoenzyme produces a long 3'-ssDNA overhang and facilitates RecA-binding to the ssDNA for homologous DNA recombination and repair. Holoenzyme degrades any linearized DNA that is unable to undergo homologous recombination. In the holoenzyme this subunit contributes ATPase, 3'-5' helicase, exonuclease activity and loads RecA onto ssDNA.</text>
</comment>
<dbReference type="Gene3D" id="3.90.320.10">
    <property type="match status" value="1"/>
</dbReference>
<comment type="subunit">
    <text evidence="15">Heterotrimer of RecB, RecC and RecD. All subunits contribute to DNA-binding. Interacts with RecA.</text>
</comment>
<evidence type="ECO:0000256" key="1">
    <source>
        <dbReference type="ARBA" id="ARBA00022722"/>
    </source>
</evidence>
<feature type="binding site" evidence="15">
    <location>
        <position position="1053"/>
    </location>
    <ligand>
        <name>Mg(2+)</name>
        <dbReference type="ChEBI" id="CHEBI:18420"/>
    </ligand>
</feature>
<dbReference type="STRING" id="1526571.AT746_11550"/>
<keyword evidence="10 15" id="KW-0238">DNA-binding</keyword>
<keyword evidence="8 15" id="KW-0067">ATP-binding</keyword>
<feature type="binding site" evidence="15">
    <location>
        <position position="1066"/>
    </location>
    <ligand>
        <name>Mg(2+)</name>
        <dbReference type="ChEBI" id="CHEBI:18420"/>
    </ligand>
</feature>
<dbReference type="CDD" id="cd22352">
    <property type="entry name" value="RecB_C-like"/>
    <property type="match status" value="1"/>
</dbReference>
<evidence type="ECO:0000256" key="11">
    <source>
        <dbReference type="ARBA" id="ARBA00023204"/>
    </source>
</evidence>
<evidence type="ECO:0000256" key="5">
    <source>
        <dbReference type="ARBA" id="ARBA00022801"/>
    </source>
</evidence>
<keyword evidence="9 15" id="KW-0460">Magnesium</keyword>
<dbReference type="AlphaFoldDB" id="A0A0U2RND5"/>
<evidence type="ECO:0000256" key="14">
    <source>
        <dbReference type="ARBA" id="ARBA00048988"/>
    </source>
</evidence>
<reference evidence="19 20" key="1">
    <citation type="submission" date="2015-12" db="EMBL/GenBank/DDBJ databases">
        <title>Complete genome of Lacimicrobium alkaliphilum KCTC 32984.</title>
        <authorList>
            <person name="Kim S.-G."/>
            <person name="Lee Y.-J."/>
        </authorList>
    </citation>
    <scope>NUCLEOTIDE SEQUENCE [LARGE SCALE GENOMIC DNA]</scope>
    <source>
        <strain evidence="19 20">YelD216</strain>
    </source>
</reference>
<dbReference type="InterPro" id="IPR011335">
    <property type="entry name" value="Restrct_endonuc-II-like"/>
</dbReference>
<dbReference type="GO" id="GO:0008854">
    <property type="term" value="F:exodeoxyribonuclease V activity"/>
    <property type="evidence" value="ECO:0007669"/>
    <property type="project" value="UniProtKB-EC"/>
</dbReference>
<evidence type="ECO:0000256" key="10">
    <source>
        <dbReference type="ARBA" id="ARBA00023125"/>
    </source>
</evidence>
<evidence type="ECO:0000259" key="17">
    <source>
        <dbReference type="PROSITE" id="PS51198"/>
    </source>
</evidence>
<feature type="domain" description="UvrD-like helicase ATP-binding" evidence="17">
    <location>
        <begin position="1"/>
        <end position="440"/>
    </location>
</feature>
<keyword evidence="5 15" id="KW-0378">Hydrolase</keyword>
<dbReference type="GO" id="GO:0003677">
    <property type="term" value="F:DNA binding"/>
    <property type="evidence" value="ECO:0007669"/>
    <property type="project" value="UniProtKB-UniRule"/>
</dbReference>
<keyword evidence="12 15" id="KW-0413">Isomerase</keyword>
<evidence type="ECO:0000256" key="4">
    <source>
        <dbReference type="ARBA" id="ARBA00022763"/>
    </source>
</evidence>
<dbReference type="PROSITE" id="PS51198">
    <property type="entry name" value="UVRD_HELICASE_ATP_BIND"/>
    <property type="match status" value="1"/>
</dbReference>
<comment type="miscellaneous">
    <text evidence="15">In the RecBCD complex, RecB has a slow 3'-5' helicase, an exonuclease activity and loads RecA onto ssDNA, RecD has a fast 5'-3' helicase activity, while RecC stimulates the ATPase and processivity of the RecB helicase and contributes to recognition of the Chi site.</text>
</comment>
<keyword evidence="4 15" id="KW-0227">DNA damage</keyword>
<dbReference type="PROSITE" id="PS51217">
    <property type="entry name" value="UVRD_HELICASE_CTER"/>
    <property type="match status" value="1"/>
</dbReference>
<dbReference type="EC" id="3.1.11.5" evidence="15"/>
<gene>
    <name evidence="15" type="primary">recB</name>
    <name evidence="19" type="ORF">AT746_11550</name>
</gene>
<dbReference type="Gene3D" id="1.10.486.10">
    <property type="entry name" value="PCRA, domain 4"/>
    <property type="match status" value="1"/>
</dbReference>
<protein>
    <recommendedName>
        <fullName evidence="15">RecBCD enzyme subunit RecB</fullName>
        <ecNumber evidence="15">3.1.11.5</ecNumber>
        <ecNumber evidence="15">5.6.2.4</ecNumber>
    </recommendedName>
    <alternativeName>
        <fullName evidence="15">DNA 3'-5' helicase subunit RecB</fullName>
    </alternativeName>
    <alternativeName>
        <fullName evidence="15">Exonuclease V subunit RecB</fullName>
        <shortName evidence="15">ExoV subunit RecB</shortName>
    </alternativeName>
    <alternativeName>
        <fullName evidence="15">Helicase/nuclease RecBCD subunit RecB</fullName>
    </alternativeName>
</protein>
<comment type="domain">
    <text evidence="15">The C-terminal domain has nuclease activity and interacts with RecD. It interacts with RecA, facilitating its loading onto ssDNA.</text>
</comment>
<evidence type="ECO:0000256" key="15">
    <source>
        <dbReference type="HAMAP-Rule" id="MF_01485"/>
    </source>
</evidence>
<dbReference type="GO" id="GO:0000287">
    <property type="term" value="F:magnesium ion binding"/>
    <property type="evidence" value="ECO:0007669"/>
    <property type="project" value="UniProtKB-UniRule"/>
</dbReference>
<name>A0A0U2RND5_9ALTE</name>
<proteinExistence type="inferred from homology"/>
<dbReference type="PANTHER" id="PTHR11070:SF23">
    <property type="entry name" value="RECBCD ENZYME SUBUNIT RECB"/>
    <property type="match status" value="1"/>
</dbReference>
<dbReference type="OrthoDB" id="9810135at2"/>
<comment type="catalytic activity">
    <reaction evidence="13 15">
        <text>Couples ATP hydrolysis with the unwinding of duplex DNA by translocating in the 3'-5' direction.</text>
        <dbReference type="EC" id="5.6.2.4"/>
    </reaction>
</comment>
<keyword evidence="11 15" id="KW-0234">DNA repair</keyword>
<keyword evidence="6 15" id="KW-0347">Helicase</keyword>
<comment type="similarity">
    <text evidence="15">Belongs to the helicase family. UvrD subfamily.</text>
</comment>
<evidence type="ECO:0000313" key="19">
    <source>
        <dbReference type="EMBL" id="ALS98842.1"/>
    </source>
</evidence>
<dbReference type="GO" id="GO:0009338">
    <property type="term" value="C:exodeoxyribonuclease V complex"/>
    <property type="evidence" value="ECO:0007669"/>
    <property type="project" value="TreeGrafter"/>
</dbReference>
<dbReference type="GO" id="GO:0005524">
    <property type="term" value="F:ATP binding"/>
    <property type="evidence" value="ECO:0007669"/>
    <property type="project" value="UniProtKB-UniRule"/>
</dbReference>
<dbReference type="InterPro" id="IPR038726">
    <property type="entry name" value="PDDEXK_AddAB-type"/>
</dbReference>
<evidence type="ECO:0000256" key="16">
    <source>
        <dbReference type="PROSITE-ProRule" id="PRU00560"/>
    </source>
</evidence>
<comment type="catalytic activity">
    <reaction evidence="14 15">
        <text>ATP + H2O = ADP + phosphate + H(+)</text>
        <dbReference type="Rhea" id="RHEA:13065"/>
        <dbReference type="ChEBI" id="CHEBI:15377"/>
        <dbReference type="ChEBI" id="CHEBI:15378"/>
        <dbReference type="ChEBI" id="CHEBI:30616"/>
        <dbReference type="ChEBI" id="CHEBI:43474"/>
        <dbReference type="ChEBI" id="CHEBI:456216"/>
        <dbReference type="EC" id="5.6.2.4"/>
    </reaction>
</comment>